<evidence type="ECO:0000256" key="4">
    <source>
        <dbReference type="ARBA" id="ARBA00022475"/>
    </source>
</evidence>
<keyword evidence="8" id="KW-0732">Signal</keyword>
<dbReference type="Proteomes" id="UP000503840">
    <property type="component" value="Unassembled WGS sequence"/>
</dbReference>
<dbReference type="InterPro" id="IPR006143">
    <property type="entry name" value="RND_pump_MFP"/>
</dbReference>
<name>A0A7J0BHF3_9BACT</name>
<dbReference type="GO" id="GO:0015562">
    <property type="term" value="F:efflux transmembrane transporter activity"/>
    <property type="evidence" value="ECO:0007669"/>
    <property type="project" value="TreeGrafter"/>
</dbReference>
<sequence>MVHRSSHVFPPALTLPLLLCVSLLLGACSGDAPENAKGKRAVPVLVATAVQEPAQYIVTAVGNVQPQASVEIKTQVGGTIVEQKVRDGQSVREGDLLFRIDPRPFELTIREAQARLSRNRILLEKANKDLKRYAQLNKINAVAQEQYDKTYADAKSLESDIQLNVATLERAQLDLSYTVIRAPISGNVGIVQVNEGNVIKANDDRTLCVINQLEPISISFSLPEKYLPDVMAMRQTGEVAVYVTPAAGRTDSAKQDGADTFPPIKATLTAMDNTVDTTTGTIKLRAQYANTDKKLWPGQFVRAGLVLREKPDAVLIPTAAIMDGINGSYVYVITPENKAEDRLVTVDFLAGDRSVITTGLKAGERVALDGQVRLAPGLAVEVREGAGSKAAAPEQSKSAGETPAKAQ</sequence>
<feature type="domain" description="Multidrug resistance protein MdtA-like C-terminal permuted SH3" evidence="12">
    <location>
        <begin position="312"/>
        <end position="370"/>
    </location>
</feature>
<keyword evidence="14" id="KW-1185">Reference proteome</keyword>
<keyword evidence="4" id="KW-1003">Cell membrane</keyword>
<reference evidence="13 14" key="1">
    <citation type="submission" date="2020-05" db="EMBL/GenBank/DDBJ databases">
        <title>Draft genome sequence of Desulfovibrio sp. strain HN2T.</title>
        <authorList>
            <person name="Ueno A."/>
            <person name="Tamazawa S."/>
            <person name="Tamamura S."/>
            <person name="Murakami T."/>
            <person name="Kiyama T."/>
            <person name="Inomata H."/>
            <person name="Amano Y."/>
            <person name="Miyakawa K."/>
            <person name="Tamaki H."/>
            <person name="Naganuma T."/>
            <person name="Kaneko K."/>
        </authorList>
    </citation>
    <scope>NUCLEOTIDE SEQUENCE [LARGE SCALE GENOMIC DNA]</scope>
    <source>
        <strain evidence="13 14">HN2</strain>
    </source>
</reference>
<dbReference type="PANTHER" id="PTHR30469">
    <property type="entry name" value="MULTIDRUG RESISTANCE PROTEIN MDTA"/>
    <property type="match status" value="1"/>
</dbReference>
<dbReference type="AlphaFoldDB" id="A0A7J0BHF3"/>
<proteinExistence type="inferred from homology"/>
<evidence type="ECO:0000256" key="8">
    <source>
        <dbReference type="SAM" id="SignalP"/>
    </source>
</evidence>
<evidence type="ECO:0000259" key="10">
    <source>
        <dbReference type="Pfam" id="PF25917"/>
    </source>
</evidence>
<dbReference type="InterPro" id="IPR058625">
    <property type="entry name" value="MdtA-like_BSH"/>
</dbReference>
<dbReference type="Pfam" id="PF25917">
    <property type="entry name" value="BSH_RND"/>
    <property type="match status" value="1"/>
</dbReference>
<feature type="chain" id="PRO_5029808844" evidence="8">
    <location>
        <begin position="33"/>
        <end position="407"/>
    </location>
</feature>
<dbReference type="InterPro" id="IPR058626">
    <property type="entry name" value="MdtA-like_b-barrel"/>
</dbReference>
<comment type="caution">
    <text evidence="13">The sequence shown here is derived from an EMBL/GenBank/DDBJ whole genome shotgun (WGS) entry which is preliminary data.</text>
</comment>
<gene>
    <name evidence="13" type="ORF">DSM101010T_15150</name>
</gene>
<keyword evidence="3" id="KW-0813">Transport</keyword>
<dbReference type="GO" id="GO:1990281">
    <property type="term" value="C:efflux pump complex"/>
    <property type="evidence" value="ECO:0007669"/>
    <property type="project" value="TreeGrafter"/>
</dbReference>
<dbReference type="PROSITE" id="PS51257">
    <property type="entry name" value="PROKAR_LIPOPROTEIN"/>
    <property type="match status" value="1"/>
</dbReference>
<dbReference type="Pfam" id="PF25876">
    <property type="entry name" value="HH_MFP_RND"/>
    <property type="match status" value="1"/>
</dbReference>
<dbReference type="SUPFAM" id="SSF111369">
    <property type="entry name" value="HlyD-like secretion proteins"/>
    <property type="match status" value="1"/>
</dbReference>
<evidence type="ECO:0000259" key="12">
    <source>
        <dbReference type="Pfam" id="PF25967"/>
    </source>
</evidence>
<dbReference type="NCBIfam" id="TIGR01730">
    <property type="entry name" value="RND_mfp"/>
    <property type="match status" value="1"/>
</dbReference>
<dbReference type="Gene3D" id="2.40.30.170">
    <property type="match status" value="1"/>
</dbReference>
<evidence type="ECO:0000259" key="9">
    <source>
        <dbReference type="Pfam" id="PF25876"/>
    </source>
</evidence>
<feature type="signal peptide" evidence="8">
    <location>
        <begin position="1"/>
        <end position="32"/>
    </location>
</feature>
<comment type="subcellular location">
    <subcellularLocation>
        <location evidence="1">Cell membrane</location>
    </subcellularLocation>
</comment>
<dbReference type="InterPro" id="IPR058627">
    <property type="entry name" value="MdtA-like_C"/>
</dbReference>
<dbReference type="EMBL" id="BLVO01000013">
    <property type="protein sequence ID" value="GFM33150.1"/>
    <property type="molecule type" value="Genomic_DNA"/>
</dbReference>
<keyword evidence="6" id="KW-0472">Membrane</keyword>
<protein>
    <submittedName>
        <fullName evidence="13">RND transporter</fullName>
    </submittedName>
</protein>
<dbReference type="RefSeq" id="WP_174404833.1">
    <property type="nucleotide sequence ID" value="NZ_BLVO01000013.1"/>
</dbReference>
<organism evidence="13 14">
    <name type="scientific">Desulfovibrio subterraneus</name>
    <dbReference type="NCBI Taxonomy" id="2718620"/>
    <lineage>
        <taxon>Bacteria</taxon>
        <taxon>Pseudomonadati</taxon>
        <taxon>Thermodesulfobacteriota</taxon>
        <taxon>Desulfovibrionia</taxon>
        <taxon>Desulfovibrionales</taxon>
        <taxon>Desulfovibrionaceae</taxon>
        <taxon>Desulfovibrio</taxon>
    </lineage>
</organism>
<keyword evidence="5" id="KW-0997">Cell inner membrane</keyword>
<evidence type="ECO:0000259" key="11">
    <source>
        <dbReference type="Pfam" id="PF25944"/>
    </source>
</evidence>
<dbReference type="PANTHER" id="PTHR30469:SF36">
    <property type="entry name" value="BLL3903 PROTEIN"/>
    <property type="match status" value="1"/>
</dbReference>
<dbReference type="Gene3D" id="2.40.50.100">
    <property type="match status" value="1"/>
</dbReference>
<dbReference type="Pfam" id="PF25967">
    <property type="entry name" value="RND-MFP_C"/>
    <property type="match status" value="1"/>
</dbReference>
<evidence type="ECO:0000256" key="6">
    <source>
        <dbReference type="ARBA" id="ARBA00023136"/>
    </source>
</evidence>
<evidence type="ECO:0000313" key="14">
    <source>
        <dbReference type="Proteomes" id="UP000503840"/>
    </source>
</evidence>
<feature type="region of interest" description="Disordered" evidence="7">
    <location>
        <begin position="385"/>
        <end position="407"/>
    </location>
</feature>
<accession>A0A7J0BHF3</accession>
<feature type="domain" description="Multidrug resistance protein MdtA-like barrel-sandwich hybrid" evidence="10">
    <location>
        <begin position="69"/>
        <end position="210"/>
    </location>
</feature>
<evidence type="ECO:0000313" key="13">
    <source>
        <dbReference type="EMBL" id="GFM33150.1"/>
    </source>
</evidence>
<dbReference type="Pfam" id="PF25944">
    <property type="entry name" value="Beta-barrel_RND"/>
    <property type="match status" value="1"/>
</dbReference>
<dbReference type="InterPro" id="IPR058624">
    <property type="entry name" value="MdtA-like_HH"/>
</dbReference>
<feature type="domain" description="Multidrug resistance protein MdtA-like beta-barrel" evidence="11">
    <location>
        <begin position="264"/>
        <end position="305"/>
    </location>
</feature>
<dbReference type="Gene3D" id="2.40.420.20">
    <property type="match status" value="1"/>
</dbReference>
<evidence type="ECO:0000256" key="2">
    <source>
        <dbReference type="ARBA" id="ARBA00009477"/>
    </source>
</evidence>
<comment type="similarity">
    <text evidence="2">Belongs to the membrane fusion protein (MFP) (TC 8.A.1) family.</text>
</comment>
<evidence type="ECO:0000256" key="5">
    <source>
        <dbReference type="ARBA" id="ARBA00022519"/>
    </source>
</evidence>
<evidence type="ECO:0000256" key="3">
    <source>
        <dbReference type="ARBA" id="ARBA00022448"/>
    </source>
</evidence>
<evidence type="ECO:0000256" key="1">
    <source>
        <dbReference type="ARBA" id="ARBA00004236"/>
    </source>
</evidence>
<evidence type="ECO:0000256" key="7">
    <source>
        <dbReference type="SAM" id="MobiDB-lite"/>
    </source>
</evidence>
<feature type="domain" description="Multidrug resistance protein MdtA-like alpha-helical hairpin" evidence="9">
    <location>
        <begin position="110"/>
        <end position="178"/>
    </location>
</feature>
<dbReference type="Gene3D" id="1.10.287.470">
    <property type="entry name" value="Helix hairpin bin"/>
    <property type="match status" value="1"/>
</dbReference>